<dbReference type="GO" id="GO:0017004">
    <property type="term" value="P:cytochrome complex assembly"/>
    <property type="evidence" value="ECO:0007669"/>
    <property type="project" value="UniProtKB-KW"/>
</dbReference>
<proteinExistence type="predicted"/>
<gene>
    <name evidence="9" type="ORF">CK623_07000</name>
</gene>
<feature type="transmembrane region" description="Helical" evidence="7">
    <location>
        <begin position="428"/>
        <end position="452"/>
    </location>
</feature>
<accession>A0A2A2AQS5</accession>
<dbReference type="CDD" id="cd02953">
    <property type="entry name" value="DsbDgamma"/>
    <property type="match status" value="1"/>
</dbReference>
<feature type="transmembrane region" description="Helical" evidence="7">
    <location>
        <begin position="558"/>
        <end position="582"/>
    </location>
</feature>
<dbReference type="PANTHER" id="PTHR32234">
    <property type="entry name" value="THIOL:DISULFIDE INTERCHANGE PROTEIN DSBD"/>
    <property type="match status" value="1"/>
</dbReference>
<evidence type="ECO:0000313" key="10">
    <source>
        <dbReference type="Proteomes" id="UP000218644"/>
    </source>
</evidence>
<feature type="transmembrane region" description="Helical" evidence="7">
    <location>
        <begin position="686"/>
        <end position="708"/>
    </location>
</feature>
<evidence type="ECO:0000256" key="4">
    <source>
        <dbReference type="ARBA" id="ARBA00022748"/>
    </source>
</evidence>
<dbReference type="PROSITE" id="PS51352">
    <property type="entry name" value="THIOREDOXIN_2"/>
    <property type="match status" value="1"/>
</dbReference>
<dbReference type="AlphaFoldDB" id="A0A2A2AQS5"/>
<feature type="transmembrane region" description="Helical" evidence="7">
    <location>
        <begin position="588"/>
        <end position="616"/>
    </location>
</feature>
<dbReference type="Proteomes" id="UP000218644">
    <property type="component" value="Unassembled WGS sequence"/>
</dbReference>
<keyword evidence="3 7" id="KW-0812">Transmembrane</keyword>
<dbReference type="Pfam" id="PF02683">
    <property type="entry name" value="DsbD_TM"/>
    <property type="match status" value="1"/>
</dbReference>
<dbReference type="Pfam" id="PF13899">
    <property type="entry name" value="Thioredoxin_7"/>
    <property type="match status" value="1"/>
</dbReference>
<dbReference type="EMBL" id="NSJD01000009">
    <property type="protein sequence ID" value="PAT40072.1"/>
    <property type="molecule type" value="Genomic_DNA"/>
</dbReference>
<keyword evidence="5 7" id="KW-1133">Transmembrane helix</keyword>
<comment type="caution">
    <text evidence="9">The sequence shown here is derived from an EMBL/GenBank/DDBJ whole genome shotgun (WGS) entry which is preliminary data.</text>
</comment>
<dbReference type="Gene3D" id="3.40.30.10">
    <property type="entry name" value="Glutaredoxin"/>
    <property type="match status" value="1"/>
</dbReference>
<protein>
    <submittedName>
        <fullName evidence="9">Protein-disulfide reductase</fullName>
    </submittedName>
</protein>
<dbReference type="GO" id="GO:0045454">
    <property type="term" value="P:cell redox homeostasis"/>
    <property type="evidence" value="ECO:0007669"/>
    <property type="project" value="TreeGrafter"/>
</dbReference>
<evidence type="ECO:0000256" key="2">
    <source>
        <dbReference type="ARBA" id="ARBA00022475"/>
    </source>
</evidence>
<dbReference type="InterPro" id="IPR013766">
    <property type="entry name" value="Thioredoxin_domain"/>
</dbReference>
<dbReference type="InterPro" id="IPR036249">
    <property type="entry name" value="Thioredoxin-like_sf"/>
</dbReference>
<keyword evidence="4" id="KW-0201">Cytochrome c-type biogenesis</keyword>
<evidence type="ECO:0000256" key="1">
    <source>
        <dbReference type="ARBA" id="ARBA00004651"/>
    </source>
</evidence>
<dbReference type="InterPro" id="IPR035671">
    <property type="entry name" value="DsbD_gamma"/>
</dbReference>
<dbReference type="PANTHER" id="PTHR32234:SF3">
    <property type="entry name" value="SUPPRESSION OF COPPER SENSITIVITY PROTEIN"/>
    <property type="match status" value="1"/>
</dbReference>
<keyword evidence="6 7" id="KW-0472">Membrane</keyword>
<dbReference type="InterPro" id="IPR028250">
    <property type="entry name" value="DsbDN"/>
</dbReference>
<feature type="transmembrane region" description="Helical" evidence="7">
    <location>
        <begin position="514"/>
        <end position="537"/>
    </location>
</feature>
<reference evidence="9 10" key="1">
    <citation type="submission" date="2017-08" db="EMBL/GenBank/DDBJ databases">
        <title>WGS of Clinical strains of the CDC Group NO-1 linked to zoonotic infections in humans.</title>
        <authorList>
            <person name="Bernier A.-M."/>
            <person name="Bernard K."/>
        </authorList>
    </citation>
    <scope>NUCLEOTIDE SEQUENCE [LARGE SCALE GENOMIC DNA]</scope>
    <source>
        <strain evidence="9 10">NML79-0751</strain>
    </source>
</reference>
<keyword evidence="2" id="KW-1003">Cell membrane</keyword>
<name>A0A2A2AQS5_9BURK</name>
<evidence type="ECO:0000256" key="5">
    <source>
        <dbReference type="ARBA" id="ARBA00022989"/>
    </source>
</evidence>
<feature type="transmembrane region" description="Helical" evidence="7">
    <location>
        <begin position="655"/>
        <end position="674"/>
    </location>
</feature>
<evidence type="ECO:0000259" key="8">
    <source>
        <dbReference type="PROSITE" id="PS51352"/>
    </source>
</evidence>
<feature type="domain" description="Thioredoxin" evidence="8">
    <location>
        <begin position="709"/>
        <end position="840"/>
    </location>
</feature>
<dbReference type="InterPro" id="IPR003834">
    <property type="entry name" value="Cyt_c_assmbl_TM_dom"/>
</dbReference>
<dbReference type="GO" id="GO:0005886">
    <property type="term" value="C:plasma membrane"/>
    <property type="evidence" value="ECO:0007669"/>
    <property type="project" value="UniProtKB-SubCell"/>
</dbReference>
<evidence type="ECO:0000313" key="9">
    <source>
        <dbReference type="EMBL" id="PAT40072.1"/>
    </source>
</evidence>
<dbReference type="Pfam" id="PF11412">
    <property type="entry name" value="DsbD_N"/>
    <property type="match status" value="1"/>
</dbReference>
<feature type="transmembrane region" description="Helical" evidence="7">
    <location>
        <begin position="473"/>
        <end position="494"/>
    </location>
</feature>
<dbReference type="GO" id="GO:0015035">
    <property type="term" value="F:protein-disulfide reductase activity"/>
    <property type="evidence" value="ECO:0007669"/>
    <property type="project" value="TreeGrafter"/>
</dbReference>
<organism evidence="9 10">
    <name type="scientific">Vandammella animalimorsus</name>
    <dbReference type="NCBI Taxonomy" id="2029117"/>
    <lineage>
        <taxon>Bacteria</taxon>
        <taxon>Pseudomonadati</taxon>
        <taxon>Pseudomonadota</taxon>
        <taxon>Betaproteobacteria</taxon>
        <taxon>Burkholderiales</taxon>
        <taxon>Comamonadaceae</taxon>
        <taxon>Vandammella</taxon>
    </lineage>
</organism>
<dbReference type="SUPFAM" id="SSF52833">
    <property type="entry name" value="Thioredoxin-like"/>
    <property type="match status" value="1"/>
</dbReference>
<evidence type="ECO:0000256" key="3">
    <source>
        <dbReference type="ARBA" id="ARBA00022692"/>
    </source>
</evidence>
<sequence length="840" mass="88642">MRECEPSRIAVKNHHPIVNQASPRLLRPHARAGQARQGLRAALTALAWLAALLPAAQAQQQPLAPSQAPAALNLAAPAAQIPSPAPLALRLNGSSATAAEVRTPHVHARLLADAPEGIAPGRSFSLGLLIDHAPQWHTYWQNPGDSGMATELHWQLPAGWQASGIDWPVPQKLRIGELANYGYEQQVLLPVRIELPAEWQPGGASQVEIGLEASWLVCRLECIPEQGSFRLSLPLDVPLQAHAAQFAQARAELPQALPDASGSAAAQGERLSLRVHGLPAALQGQQLEVFAQQPQVIAHGARAGQGWQQRWEQGNWVAELPLSPDREDSPAMLDLLLTPLARSEGGQWDPQAHDIANDGPKGWAVQVPVTTGWRSADALALPAADATAAAPGTSGMNANGAGADTGSSSAGVAAPAQAATLDWSLPRWGLMLLLAMLGGAVLNLMPCVFPVLAIKALALARYGKDRTAQRQSAWAYGAGVVLSFAAMGALVMALRAGGAQLGWGFQLQSPWFVAALTVLFTVMGLALAGVIGLQLWLPAAWRGGATPGAARSPVLESLGAGVVAVLVASPCTGPFMGAALGATLSLPAWAALAIFVAIGVGMALPFMALVWFPALLDRLPRPGAWMETFRTAMAFPMFATVVWLLWVLASQVGSNAMIAWLFALWALCFALWLLGKRPALQRGLALQALWLLALAVPLAVAASGGRYFSQSTAAAPEAQALGAPAAAQGWQPWSAQAQAQALADGQPVFVDFTASWCITCQYNKATTLADAEVLADFRAANVRLLRADWSRQNPDITAELQKLQRNGVPTYALHAPGQPPQVLTEILDKQALRAQLQALR</sequence>
<evidence type="ECO:0000256" key="7">
    <source>
        <dbReference type="SAM" id="Phobius"/>
    </source>
</evidence>
<evidence type="ECO:0000256" key="6">
    <source>
        <dbReference type="ARBA" id="ARBA00023136"/>
    </source>
</evidence>
<comment type="subcellular location">
    <subcellularLocation>
        <location evidence="1">Cell membrane</location>
        <topology evidence="1">Multi-pass membrane protein</topology>
    </subcellularLocation>
</comment>
<feature type="transmembrane region" description="Helical" evidence="7">
    <location>
        <begin position="628"/>
        <end position="649"/>
    </location>
</feature>